<dbReference type="EMBL" id="JANKHO010000010">
    <property type="protein sequence ID" value="KAJ3517780.1"/>
    <property type="molecule type" value="Genomic_DNA"/>
</dbReference>
<dbReference type="PROSITE" id="PS50011">
    <property type="entry name" value="PROTEIN_KINASE_DOM"/>
    <property type="match status" value="1"/>
</dbReference>
<evidence type="ECO:0000313" key="3">
    <source>
        <dbReference type="EMBL" id="KAJ3517780.1"/>
    </source>
</evidence>
<dbReference type="InterPro" id="IPR011989">
    <property type="entry name" value="ARM-like"/>
</dbReference>
<dbReference type="OrthoDB" id="79687at2759"/>
<comment type="caution">
    <text evidence="3">The sequence shown here is derived from an EMBL/GenBank/DDBJ whole genome shotgun (WGS) entry which is preliminary data.</text>
</comment>
<dbReference type="PANTHER" id="PTHR12984">
    <property type="entry name" value="SCY1-RELATED S/T PROTEIN KINASE-LIKE"/>
    <property type="match status" value="1"/>
</dbReference>
<feature type="region of interest" description="Disordered" evidence="1">
    <location>
        <begin position="850"/>
        <end position="892"/>
    </location>
</feature>
<dbReference type="Gene3D" id="1.25.10.10">
    <property type="entry name" value="Leucine-rich Repeat Variant"/>
    <property type="match status" value="1"/>
</dbReference>
<reference evidence="3" key="1">
    <citation type="submission" date="2022-07" db="EMBL/GenBank/DDBJ databases">
        <title>Genome Sequence of Agrocybe chaxingu.</title>
        <authorList>
            <person name="Buettner E."/>
        </authorList>
    </citation>
    <scope>NUCLEOTIDE SEQUENCE</scope>
    <source>
        <strain evidence="3">MP-N11</strain>
    </source>
</reference>
<feature type="region of interest" description="Disordered" evidence="1">
    <location>
        <begin position="627"/>
        <end position="651"/>
    </location>
</feature>
<dbReference type="SMART" id="SM00220">
    <property type="entry name" value="S_TKc"/>
    <property type="match status" value="1"/>
</dbReference>
<feature type="region of interest" description="Disordered" evidence="1">
    <location>
        <begin position="725"/>
        <end position="790"/>
    </location>
</feature>
<protein>
    <recommendedName>
        <fullName evidence="2">Protein kinase domain-containing protein</fullName>
    </recommendedName>
</protein>
<dbReference type="Proteomes" id="UP001148786">
    <property type="component" value="Unassembled WGS sequence"/>
</dbReference>
<keyword evidence="4" id="KW-1185">Reference proteome</keyword>
<dbReference type="InterPro" id="IPR016024">
    <property type="entry name" value="ARM-type_fold"/>
</dbReference>
<accession>A0A9W8N232</accession>
<dbReference type="PANTHER" id="PTHR12984:SF6">
    <property type="entry name" value="SCY1-LIKE PROTEIN 2"/>
    <property type="match status" value="1"/>
</dbReference>
<dbReference type="SUPFAM" id="SSF56112">
    <property type="entry name" value="Protein kinase-like (PK-like)"/>
    <property type="match status" value="1"/>
</dbReference>
<feature type="compositionally biased region" description="Basic and acidic residues" evidence="1">
    <location>
        <begin position="627"/>
        <end position="638"/>
    </location>
</feature>
<dbReference type="Gene3D" id="1.10.510.10">
    <property type="entry name" value="Transferase(Phosphotransferase) domain 1"/>
    <property type="match status" value="1"/>
</dbReference>
<evidence type="ECO:0000256" key="1">
    <source>
        <dbReference type="SAM" id="MobiDB-lite"/>
    </source>
</evidence>
<evidence type="ECO:0000313" key="4">
    <source>
        <dbReference type="Proteomes" id="UP001148786"/>
    </source>
</evidence>
<dbReference type="InterPro" id="IPR011009">
    <property type="entry name" value="Kinase-like_dom_sf"/>
</dbReference>
<dbReference type="GO" id="GO:0004672">
    <property type="term" value="F:protein kinase activity"/>
    <property type="evidence" value="ECO:0007669"/>
    <property type="project" value="InterPro"/>
</dbReference>
<organism evidence="3 4">
    <name type="scientific">Agrocybe chaxingu</name>
    <dbReference type="NCBI Taxonomy" id="84603"/>
    <lineage>
        <taxon>Eukaryota</taxon>
        <taxon>Fungi</taxon>
        <taxon>Dikarya</taxon>
        <taxon>Basidiomycota</taxon>
        <taxon>Agaricomycotina</taxon>
        <taxon>Agaricomycetes</taxon>
        <taxon>Agaricomycetidae</taxon>
        <taxon>Agaricales</taxon>
        <taxon>Agaricineae</taxon>
        <taxon>Strophariaceae</taxon>
        <taxon>Agrocybe</taxon>
    </lineage>
</organism>
<proteinExistence type="predicted"/>
<feature type="compositionally biased region" description="Polar residues" evidence="1">
    <location>
        <begin position="736"/>
        <end position="768"/>
    </location>
</feature>
<dbReference type="InterPro" id="IPR000719">
    <property type="entry name" value="Prot_kinase_dom"/>
</dbReference>
<evidence type="ECO:0000259" key="2">
    <source>
        <dbReference type="PROSITE" id="PS50011"/>
    </source>
</evidence>
<dbReference type="Pfam" id="PF00069">
    <property type="entry name" value="Pkinase"/>
    <property type="match status" value="1"/>
</dbReference>
<sequence>MLAVASSFFGRTNISQSYNIGSNSQGLGSRPATPGSTSTSLSAPVAPTPPFHIGLWKIQSAWHKVTNKRVSVWTFDKRGPDMERLGPQGKERAIEVMKAELWDDYATHLSSVKRQYALLVREAYNVLQEMVEPIEESRTEVVFASEPVLSSLELAIPDSGRRSSLVELDEIEVFIQKGILQICKGLSFLHNSAKIIHSNLCPESIVINGAGDWKISGLGLTIPLQAPDGGSSRWEFPTFDGRVPDYIQRSFDYMAPEYALDEQLVTASDMYSLGCVVYAVHSKGSPPFKNRDSLGGLRENASKPVPGLERLDHDLQALLRLLITRHYGSRPTPETLPTHPFFSSLPISTLNFLDRSNFTAKTREEKISFMKGLTGVLDRFSDGLRTRKILPSLLEEMKDIHLLPYILPNVFAISQSLSASQFATTVLPSLKPLFAIREPPQNMLTLLDNLTMLQDKTDKNVFREHVLPLVYNALESEHTIVQERALKVVPGLCETIDFAEVQGVLFPRVAIVFTKTRILSVKVATLETFLSMVKTLDQSSLTQKLVPLLAKIRTKEPAVMVNIYTVSTLSVHEAMGFKVDREAVATLVLPQLWAMSMGPLLSVGQFQRFMAVIKKLGERVEREHNQFLRDSQRLEDRSGLSTNGASTTNGAASSLDFESLVGRSGNGTAVKADKATEDDISWDDDVWGSILSTKAVSPPQPASPVIPSHPAISSAAQSASISVARRAASFQPRPSKLNSTTSAAGTPTLSIGNQQERRTASFSQPSTNSSHSFTPSAFPPPPGPQARTVPTITPPILPKPHETPYNSANHNIGSLTTNTITSASMLTPIPMKPTVPQQFSPPSFMSVPNTLPAPLSMPMGGLLQPSKPPQPSGAGSTHALSKYDWGDFDPLS</sequence>
<feature type="domain" description="Protein kinase" evidence="2">
    <location>
        <begin position="1"/>
        <end position="342"/>
    </location>
</feature>
<dbReference type="AlphaFoldDB" id="A0A9W8N232"/>
<feature type="region of interest" description="Disordered" evidence="1">
    <location>
        <begin position="20"/>
        <end position="44"/>
    </location>
</feature>
<feature type="compositionally biased region" description="Polar residues" evidence="1">
    <location>
        <begin position="639"/>
        <end position="651"/>
    </location>
</feature>
<dbReference type="SUPFAM" id="SSF48371">
    <property type="entry name" value="ARM repeat"/>
    <property type="match status" value="1"/>
</dbReference>
<dbReference type="GO" id="GO:0005524">
    <property type="term" value="F:ATP binding"/>
    <property type="evidence" value="ECO:0007669"/>
    <property type="project" value="InterPro"/>
</dbReference>
<dbReference type="CDD" id="cd14011">
    <property type="entry name" value="PK_SCY1_like"/>
    <property type="match status" value="1"/>
</dbReference>
<name>A0A9W8N232_9AGAR</name>
<dbReference type="InterPro" id="IPR051177">
    <property type="entry name" value="CIK-Related_Protein"/>
</dbReference>
<gene>
    <name evidence="3" type="ORF">NLJ89_g270</name>
</gene>